<evidence type="ECO:0000313" key="2">
    <source>
        <dbReference type="Proteomes" id="UP000663452"/>
    </source>
</evidence>
<keyword evidence="2" id="KW-1185">Reference proteome</keyword>
<gene>
    <name evidence="1" type="ORF">JRJ22_10930</name>
</gene>
<dbReference type="SUPFAM" id="SSF53067">
    <property type="entry name" value="Actin-like ATPase domain"/>
    <property type="match status" value="1"/>
</dbReference>
<accession>A0ABX7LJ72</accession>
<organism evidence="1 2">
    <name type="scientific">Paenibacillus tianjinensis</name>
    <dbReference type="NCBI Taxonomy" id="2810347"/>
    <lineage>
        <taxon>Bacteria</taxon>
        <taxon>Bacillati</taxon>
        <taxon>Bacillota</taxon>
        <taxon>Bacilli</taxon>
        <taxon>Bacillales</taxon>
        <taxon>Paenibacillaceae</taxon>
        <taxon>Paenibacillus</taxon>
    </lineage>
</organism>
<dbReference type="Proteomes" id="UP000663452">
    <property type="component" value="Chromosome"/>
</dbReference>
<protein>
    <submittedName>
        <fullName evidence="1">Ethanolamine ammonia-lyase reactivating factor EutA</fullName>
    </submittedName>
</protein>
<reference evidence="1 2" key="1">
    <citation type="submission" date="2021-02" db="EMBL/GenBank/DDBJ databases">
        <title>Paenibacillus tianjinensis sp. nov.</title>
        <authorList>
            <person name="Liu H."/>
        </authorList>
    </citation>
    <scope>NUCLEOTIDE SEQUENCE [LARGE SCALE GENOMIC DNA]</scope>
    <source>
        <strain evidence="1 2">TB2019</strain>
    </source>
</reference>
<dbReference type="PIRSF" id="PIRSF012293">
    <property type="entry name" value="EutA"/>
    <property type="match status" value="1"/>
</dbReference>
<dbReference type="InterPro" id="IPR009377">
    <property type="entry name" value="EutA"/>
</dbReference>
<dbReference type="EMBL" id="CP070969">
    <property type="protein sequence ID" value="QSF47029.1"/>
    <property type="molecule type" value="Genomic_DNA"/>
</dbReference>
<proteinExistence type="predicted"/>
<dbReference type="InterPro" id="IPR043129">
    <property type="entry name" value="ATPase_NBD"/>
</dbReference>
<sequence length="480" mass="50988">MISVGIDIGTSTTKCIFSRLEIERCYGASVLPQFKITGRKVIYESPMYSTPLLSDVDIDHLALHAILAGEYERAGLQPEDVDTGAVIITGETAVKHNADQIVHYLARFAGKFVVAQAGGDLEAVLAGKGSGAEARSLEIAGQVVNIDIGGGTANCAFFAGGSCARTINFHVGGRLIRLDSQGKVLKLFPVIAEWMSREGYGLEEGDLADLEQLREITGKWSDMLLDTILNPRDPKVCPLVYGQPEEITGTAEPVSELWVSGGVGLLLEHPGTRSLAEAVRFGDIGPLLAESLVKAAANYSIKLRTTPEAQRATVIGAGVHTTSLSGSTVFVDSGLLPLRNIPVVKLSLPEQAEGDLAGLAAAVENAFAEGKRRFGTGVPADLHFAVSIPGCIPETYPVIRRIASAAAEASLRNGMKVIILICENDIAKAVGNVIHLLTRGEQRCICLDQIAVRHGDYIDIGYPLDGDCIPVAVKTLVFQP</sequence>
<name>A0ABX7LJ72_9BACL</name>
<dbReference type="RefSeq" id="WP_206104473.1">
    <property type="nucleotide sequence ID" value="NZ_CP070969.1"/>
</dbReference>
<evidence type="ECO:0000313" key="1">
    <source>
        <dbReference type="EMBL" id="QSF47029.1"/>
    </source>
</evidence>
<dbReference type="Pfam" id="PF06277">
    <property type="entry name" value="EutA"/>
    <property type="match status" value="1"/>
</dbReference>